<dbReference type="AlphaFoldDB" id="A0A250XAG0"/>
<proteinExistence type="predicted"/>
<keyword evidence="2" id="KW-1185">Reference proteome</keyword>
<sequence length="142" mass="15751">MVDSFSKCVAASATIDEESDNSFSKDKKVPGDMIEVWAEKLLYSGYTSLHLLSQLKRGALLGDFNALVNNVRSVKVSLSRDAENVNEQLGLMKLEIQELLGALEESYYSSQHRGQLRDTQASSEIKELCQLALESKMSKSSQ</sequence>
<dbReference type="OrthoDB" id="536673at2759"/>
<protein>
    <submittedName>
        <fullName evidence="1">Uncharacterized protein</fullName>
    </submittedName>
</protein>
<reference evidence="1 2" key="1">
    <citation type="submission" date="2017-08" db="EMBL/GenBank/DDBJ databases">
        <title>Acidophilic green algal genome provides insights into adaptation to an acidic environment.</title>
        <authorList>
            <person name="Hirooka S."/>
            <person name="Hirose Y."/>
            <person name="Kanesaki Y."/>
            <person name="Higuchi S."/>
            <person name="Fujiwara T."/>
            <person name="Onuma R."/>
            <person name="Era A."/>
            <person name="Ohbayashi R."/>
            <person name="Uzuka A."/>
            <person name="Nozaki H."/>
            <person name="Yoshikawa H."/>
            <person name="Miyagishima S.Y."/>
        </authorList>
    </citation>
    <scope>NUCLEOTIDE SEQUENCE [LARGE SCALE GENOMIC DNA]</scope>
    <source>
        <strain evidence="1 2">NIES-2499</strain>
    </source>
</reference>
<evidence type="ECO:0000313" key="2">
    <source>
        <dbReference type="Proteomes" id="UP000232323"/>
    </source>
</evidence>
<evidence type="ECO:0000313" key="1">
    <source>
        <dbReference type="EMBL" id="GAX80026.1"/>
    </source>
</evidence>
<comment type="caution">
    <text evidence="1">The sequence shown here is derived from an EMBL/GenBank/DDBJ whole genome shotgun (WGS) entry which is preliminary data.</text>
</comment>
<dbReference type="STRING" id="1157962.A0A250XAG0"/>
<gene>
    <name evidence="1" type="ORF">CEUSTIGMA_g7465.t1</name>
</gene>
<dbReference type="Proteomes" id="UP000232323">
    <property type="component" value="Unassembled WGS sequence"/>
</dbReference>
<dbReference type="EMBL" id="BEGY01000048">
    <property type="protein sequence ID" value="GAX80026.1"/>
    <property type="molecule type" value="Genomic_DNA"/>
</dbReference>
<accession>A0A250XAG0</accession>
<organism evidence="1 2">
    <name type="scientific">Chlamydomonas eustigma</name>
    <dbReference type="NCBI Taxonomy" id="1157962"/>
    <lineage>
        <taxon>Eukaryota</taxon>
        <taxon>Viridiplantae</taxon>
        <taxon>Chlorophyta</taxon>
        <taxon>core chlorophytes</taxon>
        <taxon>Chlorophyceae</taxon>
        <taxon>CS clade</taxon>
        <taxon>Chlamydomonadales</taxon>
        <taxon>Chlamydomonadaceae</taxon>
        <taxon>Chlamydomonas</taxon>
    </lineage>
</organism>
<name>A0A250XAG0_9CHLO</name>